<proteinExistence type="predicted"/>
<dbReference type="RefSeq" id="WP_114056186.1">
    <property type="nucleotide sequence ID" value="NZ_BAAAMT010000202.1"/>
</dbReference>
<dbReference type="InterPro" id="IPR011747">
    <property type="entry name" value="CHP02241"/>
</dbReference>
<accession>A0A344U277</accession>
<name>A0A344U277_9ACTN</name>
<gene>
    <name evidence="1" type="ORF">C0216_17470</name>
</gene>
<reference evidence="1 2" key="1">
    <citation type="submission" date="2018-01" db="EMBL/GenBank/DDBJ databases">
        <title>Draft genome Sequence of streptomyces globosus LZH-48.</title>
        <authorList>
            <person name="Ran K."/>
            <person name="Li Z."/>
            <person name="Wei S."/>
            <person name="Dong R."/>
        </authorList>
    </citation>
    <scope>NUCLEOTIDE SEQUENCE [LARGE SCALE GENOMIC DNA]</scope>
    <source>
        <strain evidence="1 2">LZH-48</strain>
    </source>
</reference>
<dbReference type="NCBIfam" id="TIGR02241">
    <property type="entry name" value="conserved hypothetical phage tail region protein"/>
    <property type="match status" value="1"/>
</dbReference>
<dbReference type="Pfam" id="PF06841">
    <property type="entry name" value="Phage_T4_gp19"/>
    <property type="match status" value="1"/>
</dbReference>
<sequence>MSLQPGDALTSHNFGLQIDGVMVEFLQEVSSLSMEQDVIEYQQVSADGKPVTKKLPGVQKAGQCQVTRGATQSMAFTEWIKSSISGDMGSARKNATIIMMDYQENPVRRYNLRNAWCSKVEVSSVKAGAASALTEQVTITFEELVIE</sequence>
<keyword evidence="2" id="KW-1185">Reference proteome</keyword>
<dbReference type="Proteomes" id="UP000252004">
    <property type="component" value="Chromosome"/>
</dbReference>
<evidence type="ECO:0000313" key="1">
    <source>
        <dbReference type="EMBL" id="AXE24998.1"/>
    </source>
</evidence>
<dbReference type="PANTHER" id="PTHR38009:SF1">
    <property type="entry name" value="CONSERVED HYPOTHETICAL PHAGE TAIL PROTEIN"/>
    <property type="match status" value="1"/>
</dbReference>
<dbReference type="InterPro" id="IPR010667">
    <property type="entry name" value="Phage_T4_Gp19"/>
</dbReference>
<dbReference type="OrthoDB" id="3470895at2"/>
<evidence type="ECO:0000313" key="2">
    <source>
        <dbReference type="Proteomes" id="UP000252004"/>
    </source>
</evidence>
<protein>
    <submittedName>
        <fullName evidence="1">Phage tail protein</fullName>
    </submittedName>
</protein>
<dbReference type="GO" id="GO:0005198">
    <property type="term" value="F:structural molecule activity"/>
    <property type="evidence" value="ECO:0007669"/>
    <property type="project" value="InterPro"/>
</dbReference>
<dbReference type="KEGG" id="sgz:C0216_17470"/>
<dbReference type="PANTHER" id="PTHR38009">
    <property type="entry name" value="CONSERVED HYPOTHETICAL PHAGE TAIL PROTEIN"/>
    <property type="match status" value="1"/>
</dbReference>
<dbReference type="EMBL" id="CP030862">
    <property type="protein sequence ID" value="AXE24998.1"/>
    <property type="molecule type" value="Genomic_DNA"/>
</dbReference>
<organism evidence="1 2">
    <name type="scientific">Streptomyces globosus</name>
    <dbReference type="NCBI Taxonomy" id="68209"/>
    <lineage>
        <taxon>Bacteria</taxon>
        <taxon>Bacillati</taxon>
        <taxon>Actinomycetota</taxon>
        <taxon>Actinomycetes</taxon>
        <taxon>Kitasatosporales</taxon>
        <taxon>Streptomycetaceae</taxon>
        <taxon>Streptomyces</taxon>
    </lineage>
</organism>
<dbReference type="AlphaFoldDB" id="A0A344U277"/>